<name>C0EHE8_9FIRM</name>
<keyword evidence="2" id="KW-1185">Reference proteome</keyword>
<dbReference type="Pfam" id="PF00702">
    <property type="entry name" value="Hydrolase"/>
    <property type="match status" value="1"/>
</dbReference>
<dbReference type="InterPro" id="IPR010021">
    <property type="entry name" value="PGPP1/Gep4"/>
</dbReference>
<dbReference type="InterPro" id="IPR006549">
    <property type="entry name" value="HAD-SF_hydro_IIIA"/>
</dbReference>
<sequence>MSVFLPDLILENVMCITPQLLEERGIRAIVLDVDNTLTSHGNPEPWEGVTEWLTLMKGLGIPLMISSNNTRERVEPFASRLGVDFVPMSCKPLPIGLSRAVKRFNLPKKQVAIVGDQIFTDVLGGNLEGIQTILVKPFEEEQGRLFQLKRRFEQRFISAYYRKQ</sequence>
<dbReference type="InterPro" id="IPR036412">
    <property type="entry name" value="HAD-like_sf"/>
</dbReference>
<dbReference type="Proteomes" id="UP000003340">
    <property type="component" value="Unassembled WGS sequence"/>
</dbReference>
<dbReference type="GO" id="GO:0008962">
    <property type="term" value="F:phosphatidylglycerophosphatase activity"/>
    <property type="evidence" value="ECO:0007669"/>
    <property type="project" value="InterPro"/>
</dbReference>
<proteinExistence type="predicted"/>
<dbReference type="EMBL" id="ACEC01000115">
    <property type="protein sequence ID" value="EEG29072.1"/>
    <property type="molecule type" value="Genomic_DNA"/>
</dbReference>
<dbReference type="Gene3D" id="3.40.50.1000">
    <property type="entry name" value="HAD superfamily/HAD-like"/>
    <property type="match status" value="1"/>
</dbReference>
<dbReference type="NCBIfam" id="TIGR01668">
    <property type="entry name" value="YqeG_hyp_ppase"/>
    <property type="match status" value="1"/>
</dbReference>
<keyword evidence="1" id="KW-0378">Hydrolase</keyword>
<reference evidence="1 2" key="2">
    <citation type="submission" date="2009-02" db="EMBL/GenBank/DDBJ databases">
        <title>Draft genome sequence of Clostridium methylpentosum (DSM 5476).</title>
        <authorList>
            <person name="Sudarsanam P."/>
            <person name="Ley R."/>
            <person name="Guruge J."/>
            <person name="Turnbaugh P.J."/>
            <person name="Mahowald M."/>
            <person name="Liep D."/>
            <person name="Gordon J."/>
        </authorList>
    </citation>
    <scope>NUCLEOTIDE SEQUENCE [LARGE SCALE GENOMIC DNA]</scope>
    <source>
        <strain evidence="1 2">DSM 5476</strain>
    </source>
</reference>
<dbReference type="SUPFAM" id="SSF56784">
    <property type="entry name" value="HAD-like"/>
    <property type="match status" value="1"/>
</dbReference>
<dbReference type="EC" id="3.1.3.-" evidence="1"/>
<dbReference type="HOGENOM" id="CLU_056221_4_0_9"/>
<reference evidence="1 2" key="1">
    <citation type="submission" date="2009-01" db="EMBL/GenBank/DDBJ databases">
        <authorList>
            <person name="Fulton L."/>
            <person name="Clifton S."/>
            <person name="Fulton B."/>
            <person name="Xu J."/>
            <person name="Minx P."/>
            <person name="Pepin K.H."/>
            <person name="Johnson M."/>
            <person name="Bhonagiri V."/>
            <person name="Nash W.E."/>
            <person name="Mardis E.R."/>
            <person name="Wilson R.K."/>
        </authorList>
    </citation>
    <scope>NUCLEOTIDE SEQUENCE [LARGE SCALE GENOMIC DNA]</scope>
    <source>
        <strain evidence="1 2">DSM 5476</strain>
    </source>
</reference>
<evidence type="ECO:0000313" key="1">
    <source>
        <dbReference type="EMBL" id="EEG29072.1"/>
    </source>
</evidence>
<comment type="caution">
    <text evidence="1">The sequence shown here is derived from an EMBL/GenBank/DDBJ whole genome shotgun (WGS) entry which is preliminary data.</text>
</comment>
<evidence type="ECO:0000313" key="2">
    <source>
        <dbReference type="Proteomes" id="UP000003340"/>
    </source>
</evidence>
<accession>C0EHE8</accession>
<dbReference type="CDD" id="cd16416">
    <property type="entry name" value="HAD_BsYqeG-like"/>
    <property type="match status" value="1"/>
</dbReference>
<gene>
    <name evidence="1" type="primary">yqeG</name>
    <name evidence="1" type="ORF">CLOSTMETH_03185</name>
</gene>
<dbReference type="AlphaFoldDB" id="C0EHE8"/>
<dbReference type="eggNOG" id="COG2179">
    <property type="taxonomic scope" value="Bacteria"/>
</dbReference>
<dbReference type="InterPro" id="IPR023214">
    <property type="entry name" value="HAD_sf"/>
</dbReference>
<dbReference type="NCBIfam" id="TIGR01662">
    <property type="entry name" value="HAD-SF-IIIA"/>
    <property type="match status" value="1"/>
</dbReference>
<dbReference type="STRING" id="537013.CLOSTMETH_03185"/>
<organism evidence="1 2">
    <name type="scientific">[Clostridium] methylpentosum DSM 5476</name>
    <dbReference type="NCBI Taxonomy" id="537013"/>
    <lineage>
        <taxon>Bacteria</taxon>
        <taxon>Bacillati</taxon>
        <taxon>Bacillota</taxon>
        <taxon>Clostridia</taxon>
        <taxon>Eubacteriales</taxon>
        <taxon>Oscillospiraceae</taxon>
        <taxon>Oscillospiraceae incertae sedis</taxon>
    </lineage>
</organism>
<protein>
    <submittedName>
        <fullName evidence="1">HAD phosphatase, family IIIA</fullName>
        <ecNumber evidence="1">3.1.3.-</ecNumber>
    </submittedName>
</protein>